<dbReference type="InterPro" id="IPR020846">
    <property type="entry name" value="MFS_dom"/>
</dbReference>
<keyword evidence="5 8" id="KW-0812">Transmembrane</keyword>
<dbReference type="CDD" id="cd17502">
    <property type="entry name" value="MFS_Azr1_MDR_like"/>
    <property type="match status" value="1"/>
</dbReference>
<feature type="transmembrane region" description="Helical" evidence="8">
    <location>
        <begin position="220"/>
        <end position="238"/>
    </location>
</feature>
<feature type="transmembrane region" description="Helical" evidence="8">
    <location>
        <begin position="92"/>
        <end position="110"/>
    </location>
</feature>
<dbReference type="InterPro" id="IPR036259">
    <property type="entry name" value="MFS_trans_sf"/>
</dbReference>
<feature type="transmembrane region" description="Helical" evidence="8">
    <location>
        <begin position="154"/>
        <end position="174"/>
    </location>
</feature>
<evidence type="ECO:0000313" key="10">
    <source>
        <dbReference type="EMBL" id="TWP50740.1"/>
    </source>
</evidence>
<dbReference type="SUPFAM" id="SSF103473">
    <property type="entry name" value="MFS general substrate transporter"/>
    <property type="match status" value="1"/>
</dbReference>
<dbReference type="PROSITE" id="PS50850">
    <property type="entry name" value="MFS"/>
    <property type="match status" value="1"/>
</dbReference>
<evidence type="ECO:0000256" key="1">
    <source>
        <dbReference type="ARBA" id="ARBA00004651"/>
    </source>
</evidence>
<organism evidence="10 11">
    <name type="scientific">Lentzea tibetensis</name>
    <dbReference type="NCBI Taxonomy" id="2591470"/>
    <lineage>
        <taxon>Bacteria</taxon>
        <taxon>Bacillati</taxon>
        <taxon>Actinomycetota</taxon>
        <taxon>Actinomycetes</taxon>
        <taxon>Pseudonocardiales</taxon>
        <taxon>Pseudonocardiaceae</taxon>
        <taxon>Lentzea</taxon>
    </lineage>
</organism>
<evidence type="ECO:0000256" key="6">
    <source>
        <dbReference type="ARBA" id="ARBA00022989"/>
    </source>
</evidence>
<dbReference type="OrthoDB" id="7375466at2"/>
<comment type="caution">
    <text evidence="10">The sequence shown here is derived from an EMBL/GenBank/DDBJ whole genome shotgun (WGS) entry which is preliminary data.</text>
</comment>
<evidence type="ECO:0000259" key="9">
    <source>
        <dbReference type="PROSITE" id="PS50850"/>
    </source>
</evidence>
<feature type="transmembrane region" description="Helical" evidence="8">
    <location>
        <begin position="62"/>
        <end position="80"/>
    </location>
</feature>
<feature type="transmembrane region" description="Helical" evidence="8">
    <location>
        <begin position="350"/>
        <end position="369"/>
    </location>
</feature>
<name>A0A563ESW6_9PSEU</name>
<dbReference type="Pfam" id="PF07690">
    <property type="entry name" value="MFS_1"/>
    <property type="match status" value="1"/>
</dbReference>
<evidence type="ECO:0000256" key="3">
    <source>
        <dbReference type="ARBA" id="ARBA00022448"/>
    </source>
</evidence>
<keyword evidence="11" id="KW-1185">Reference proteome</keyword>
<feature type="transmembrane region" description="Helical" evidence="8">
    <location>
        <begin position="375"/>
        <end position="398"/>
    </location>
</feature>
<evidence type="ECO:0000256" key="8">
    <source>
        <dbReference type="SAM" id="Phobius"/>
    </source>
</evidence>
<feature type="transmembrane region" description="Helical" evidence="8">
    <location>
        <begin position="484"/>
        <end position="502"/>
    </location>
</feature>
<keyword evidence="3" id="KW-0813">Transport</keyword>
<reference evidence="10 11" key="1">
    <citation type="submission" date="2019-07" db="EMBL/GenBank/DDBJ databases">
        <title>Lentzea xizangensis sp. nov., isolated from Qinghai-Tibetan Plateau Soils.</title>
        <authorList>
            <person name="Huang J."/>
        </authorList>
    </citation>
    <scope>NUCLEOTIDE SEQUENCE [LARGE SCALE GENOMIC DNA]</scope>
    <source>
        <strain evidence="10 11">FXJ1.1311</strain>
    </source>
</reference>
<feature type="transmembrane region" description="Helical" evidence="8">
    <location>
        <begin position="418"/>
        <end position="436"/>
    </location>
</feature>
<dbReference type="FunFam" id="1.20.1720.10:FF:000004">
    <property type="entry name" value="EmrB/QacA family drug resistance transporter"/>
    <property type="match status" value="1"/>
</dbReference>
<evidence type="ECO:0000256" key="5">
    <source>
        <dbReference type="ARBA" id="ARBA00022692"/>
    </source>
</evidence>
<dbReference type="GO" id="GO:0005886">
    <property type="term" value="C:plasma membrane"/>
    <property type="evidence" value="ECO:0007669"/>
    <property type="project" value="UniProtKB-SubCell"/>
</dbReference>
<dbReference type="GO" id="GO:0022857">
    <property type="term" value="F:transmembrane transporter activity"/>
    <property type="evidence" value="ECO:0007669"/>
    <property type="project" value="InterPro"/>
</dbReference>
<evidence type="ECO:0000256" key="4">
    <source>
        <dbReference type="ARBA" id="ARBA00022475"/>
    </source>
</evidence>
<keyword evidence="6 8" id="KW-1133">Transmembrane helix</keyword>
<evidence type="ECO:0000256" key="7">
    <source>
        <dbReference type="ARBA" id="ARBA00023136"/>
    </source>
</evidence>
<feature type="transmembrane region" description="Helical" evidence="8">
    <location>
        <begin position="180"/>
        <end position="199"/>
    </location>
</feature>
<dbReference type="InterPro" id="IPR011701">
    <property type="entry name" value="MFS"/>
</dbReference>
<sequence>MTVNTAPAEASPETPPEVRSRRDVIQAMSGLMLGMFVSILASTIVSNALPRIIADLNGSQSVYTWVVTTELLAMTATVPLWGKLADLYSRKFLIQASLGLFVIGSLIAGFSPNVEVLIASRVVQGLGAGGMTALATIVMAAMIPPRELGRYSGIFGAVFGVGTVAGPLIGGLLVDTSWLGWRWCFFIGVPFSLAAIYLLQRTLHLPLVRKENVKIDYLGAALIVGGVSTLLVWSTLAGNKFDWWSGWTAALVLTGVVLLALAVWVESRAADPIVPLSIFRNRTVSLATVASALVGVAMFGGTVFLSQYFQIGLGKTPTQAGLLSLPLIFGLLVSSTVAGQLITRYGRWKAFLVAGSAIMVGGMLLLSTITAQTTVFVVSVHMVVLGIGVGLLMQNLVLAAQNDVPAKDLGATTSTLTFFRSLGGAIGVSALGAVLANKVTSLMTEKFGPLATSSGGDSVPDLSALPAPVKAIVSEIYATATAEIFLVGAPFAVLALLAVLFIKEKPLKTQSGDERLAAEMAATH</sequence>
<dbReference type="Proteomes" id="UP000316639">
    <property type="component" value="Unassembled WGS sequence"/>
</dbReference>
<protein>
    <submittedName>
        <fullName evidence="10">MFS transporter</fullName>
    </submittedName>
</protein>
<comment type="subcellular location">
    <subcellularLocation>
        <location evidence="1">Cell membrane</location>
        <topology evidence="1">Multi-pass membrane protein</topology>
    </subcellularLocation>
</comment>
<dbReference type="PRINTS" id="PR01036">
    <property type="entry name" value="TCRTETB"/>
</dbReference>
<gene>
    <name evidence="10" type="ORF">FKR81_19230</name>
</gene>
<proteinExistence type="inferred from homology"/>
<feature type="transmembrane region" description="Helical" evidence="8">
    <location>
        <begin position="286"/>
        <end position="309"/>
    </location>
</feature>
<comment type="similarity">
    <text evidence="2">Belongs to the major facilitator superfamily. TCR/Tet family.</text>
</comment>
<feature type="domain" description="Major facilitator superfamily (MFS) profile" evidence="9">
    <location>
        <begin position="27"/>
        <end position="507"/>
    </location>
</feature>
<dbReference type="EMBL" id="VOBR01000011">
    <property type="protein sequence ID" value="TWP50740.1"/>
    <property type="molecule type" value="Genomic_DNA"/>
</dbReference>
<dbReference type="Gene3D" id="1.20.1250.20">
    <property type="entry name" value="MFS general substrate transporter like domains"/>
    <property type="match status" value="1"/>
</dbReference>
<feature type="transmembrane region" description="Helical" evidence="8">
    <location>
        <begin position="244"/>
        <end position="265"/>
    </location>
</feature>
<dbReference type="RefSeq" id="WP_146353460.1">
    <property type="nucleotide sequence ID" value="NZ_VOBR01000011.1"/>
</dbReference>
<dbReference type="Gene3D" id="1.20.1720.10">
    <property type="entry name" value="Multidrug resistance protein D"/>
    <property type="match status" value="1"/>
</dbReference>
<keyword evidence="4" id="KW-1003">Cell membrane</keyword>
<evidence type="ECO:0000313" key="11">
    <source>
        <dbReference type="Proteomes" id="UP000316639"/>
    </source>
</evidence>
<dbReference type="PANTHER" id="PTHR23501">
    <property type="entry name" value="MAJOR FACILITATOR SUPERFAMILY"/>
    <property type="match status" value="1"/>
</dbReference>
<feature type="transmembrane region" description="Helical" evidence="8">
    <location>
        <begin position="122"/>
        <end position="142"/>
    </location>
</feature>
<dbReference type="PANTHER" id="PTHR23501:SF197">
    <property type="entry name" value="COMD"/>
    <property type="match status" value="1"/>
</dbReference>
<dbReference type="AlphaFoldDB" id="A0A563ESW6"/>
<feature type="transmembrane region" description="Helical" evidence="8">
    <location>
        <begin position="321"/>
        <end position="343"/>
    </location>
</feature>
<evidence type="ECO:0000256" key="2">
    <source>
        <dbReference type="ARBA" id="ARBA00007520"/>
    </source>
</evidence>
<keyword evidence="7 8" id="KW-0472">Membrane</keyword>
<accession>A0A563ESW6</accession>
<feature type="transmembrane region" description="Helical" evidence="8">
    <location>
        <begin position="29"/>
        <end position="50"/>
    </location>
</feature>